<dbReference type="PANTHER" id="PTHR46791">
    <property type="entry name" value="EXPRESSED PROTEIN"/>
    <property type="match status" value="1"/>
</dbReference>
<organism evidence="2 3">
    <name type="scientific">Gymnopilus junonius</name>
    <name type="common">Spectacular rustgill mushroom</name>
    <name type="synonym">Gymnopilus spectabilis subsp. junonius</name>
    <dbReference type="NCBI Taxonomy" id="109634"/>
    <lineage>
        <taxon>Eukaryota</taxon>
        <taxon>Fungi</taxon>
        <taxon>Dikarya</taxon>
        <taxon>Basidiomycota</taxon>
        <taxon>Agaricomycotina</taxon>
        <taxon>Agaricomycetes</taxon>
        <taxon>Agaricomycetidae</taxon>
        <taxon>Agaricales</taxon>
        <taxon>Agaricineae</taxon>
        <taxon>Hymenogastraceae</taxon>
        <taxon>Gymnopilus</taxon>
    </lineage>
</organism>
<proteinExistence type="predicted"/>
<sequence>NTHIERLWVEVGTHFARRWRAFFIRLERLHLLDVGNSTHLWLLHNLFLRSINKDCEDFKETWNNHPITHAGSPNVSSKANRFGIYKDDCEDVHPKTIDEFYGADRKEKAPNASDDLTVEDLTSKIHSGQNPQIRHEGVDVTPGSDPFPSPEIEEQFYNVLGNVIQSDVILAGFGLLQNEWEDGEYPSTEVLKISVQARKEVEVELRNPLWYQRAVLWGQALCVLQQFYEANIL</sequence>
<feature type="non-terminal residue" evidence="2">
    <location>
        <position position="233"/>
    </location>
</feature>
<dbReference type="EMBL" id="JADNYJ010000044">
    <property type="protein sequence ID" value="KAF8901080.1"/>
    <property type="molecule type" value="Genomic_DNA"/>
</dbReference>
<feature type="domain" description="Integrase core" evidence="1">
    <location>
        <begin position="1"/>
        <end position="68"/>
    </location>
</feature>
<dbReference type="InterPro" id="IPR058913">
    <property type="entry name" value="Integrase_dom_put"/>
</dbReference>
<reference evidence="2" key="1">
    <citation type="submission" date="2020-11" db="EMBL/GenBank/DDBJ databases">
        <authorList>
            <consortium name="DOE Joint Genome Institute"/>
            <person name="Ahrendt S."/>
            <person name="Riley R."/>
            <person name="Andreopoulos W."/>
            <person name="LaButti K."/>
            <person name="Pangilinan J."/>
            <person name="Ruiz-duenas F.J."/>
            <person name="Barrasa J.M."/>
            <person name="Sanchez-Garcia M."/>
            <person name="Camarero S."/>
            <person name="Miyauchi S."/>
            <person name="Serrano A."/>
            <person name="Linde D."/>
            <person name="Babiker R."/>
            <person name="Drula E."/>
            <person name="Ayuso-Fernandez I."/>
            <person name="Pacheco R."/>
            <person name="Padilla G."/>
            <person name="Ferreira P."/>
            <person name="Barriuso J."/>
            <person name="Kellner H."/>
            <person name="Castanera R."/>
            <person name="Alfaro M."/>
            <person name="Ramirez L."/>
            <person name="Pisabarro A.G."/>
            <person name="Kuo A."/>
            <person name="Tritt A."/>
            <person name="Lipzen A."/>
            <person name="He G."/>
            <person name="Yan M."/>
            <person name="Ng V."/>
            <person name="Cullen D."/>
            <person name="Martin F."/>
            <person name="Rosso M.-N."/>
            <person name="Henrissat B."/>
            <person name="Hibbett D."/>
            <person name="Martinez A.T."/>
            <person name="Grigoriev I.V."/>
        </authorList>
    </citation>
    <scope>NUCLEOTIDE SEQUENCE</scope>
    <source>
        <strain evidence="2">AH 44721</strain>
    </source>
</reference>
<dbReference type="AlphaFoldDB" id="A0A9P5NLA1"/>
<comment type="caution">
    <text evidence="2">The sequence shown here is derived from an EMBL/GenBank/DDBJ whole genome shotgun (WGS) entry which is preliminary data.</text>
</comment>
<accession>A0A9P5NLA1</accession>
<name>A0A9P5NLA1_GYMJU</name>
<dbReference type="OrthoDB" id="3353107at2759"/>
<protein>
    <recommendedName>
        <fullName evidence="1">Integrase core domain-containing protein</fullName>
    </recommendedName>
</protein>
<gene>
    <name evidence="2" type="ORF">CPB84DRAFT_1680006</name>
</gene>
<dbReference type="Proteomes" id="UP000724874">
    <property type="component" value="Unassembled WGS sequence"/>
</dbReference>
<keyword evidence="3" id="KW-1185">Reference proteome</keyword>
<evidence type="ECO:0000259" key="1">
    <source>
        <dbReference type="Pfam" id="PF24764"/>
    </source>
</evidence>
<evidence type="ECO:0000313" key="3">
    <source>
        <dbReference type="Proteomes" id="UP000724874"/>
    </source>
</evidence>
<dbReference type="Pfam" id="PF24764">
    <property type="entry name" value="rva_4"/>
    <property type="match status" value="1"/>
</dbReference>
<evidence type="ECO:0000313" key="2">
    <source>
        <dbReference type="EMBL" id="KAF8901080.1"/>
    </source>
</evidence>
<dbReference type="PANTHER" id="PTHR46791:SF5">
    <property type="entry name" value="CLR5 DOMAIN-CONTAINING PROTEIN-RELATED"/>
    <property type="match status" value="1"/>
</dbReference>